<dbReference type="Proteomes" id="UP000191342">
    <property type="component" value="Unassembled WGS sequence"/>
</dbReference>
<accession>A0A1V6SY25</accession>
<name>A0A1V6SY25_9EURO</name>
<evidence type="ECO:0000313" key="1">
    <source>
        <dbReference type="EMBL" id="OQE18975.1"/>
    </source>
</evidence>
<gene>
    <name evidence="1" type="ORF">PENFLA_c020G01312</name>
</gene>
<dbReference type="EMBL" id="MLQL01000020">
    <property type="protein sequence ID" value="OQE18975.1"/>
    <property type="molecule type" value="Genomic_DNA"/>
</dbReference>
<proteinExistence type="predicted"/>
<sequence length="64" mass="6924">MAASNCSICPSDLGPGMVATYHLINKEPELHQVKIIGENDRTAVGHSYLVPETLVLEDLEMGSK</sequence>
<reference evidence="2" key="1">
    <citation type="journal article" date="2017" name="Nat. Microbiol.">
        <title>Global analysis of biosynthetic gene clusters reveals vast potential of secondary metabolite production in Penicillium species.</title>
        <authorList>
            <person name="Nielsen J.C."/>
            <person name="Grijseels S."/>
            <person name="Prigent S."/>
            <person name="Ji B."/>
            <person name="Dainat J."/>
            <person name="Nielsen K.F."/>
            <person name="Frisvad J.C."/>
            <person name="Workman M."/>
            <person name="Nielsen J."/>
        </authorList>
    </citation>
    <scope>NUCLEOTIDE SEQUENCE [LARGE SCALE GENOMIC DNA]</scope>
    <source>
        <strain evidence="2">IBT 14082</strain>
    </source>
</reference>
<dbReference type="AlphaFoldDB" id="A0A1V6SY25"/>
<evidence type="ECO:0000313" key="2">
    <source>
        <dbReference type="Proteomes" id="UP000191342"/>
    </source>
</evidence>
<protein>
    <submittedName>
        <fullName evidence="1">Uncharacterized protein</fullName>
    </submittedName>
</protein>
<keyword evidence="2" id="KW-1185">Reference proteome</keyword>
<comment type="caution">
    <text evidence="1">The sequence shown here is derived from an EMBL/GenBank/DDBJ whole genome shotgun (WGS) entry which is preliminary data.</text>
</comment>
<organism evidence="1 2">
    <name type="scientific">Penicillium flavigenum</name>
    <dbReference type="NCBI Taxonomy" id="254877"/>
    <lineage>
        <taxon>Eukaryota</taxon>
        <taxon>Fungi</taxon>
        <taxon>Dikarya</taxon>
        <taxon>Ascomycota</taxon>
        <taxon>Pezizomycotina</taxon>
        <taxon>Eurotiomycetes</taxon>
        <taxon>Eurotiomycetidae</taxon>
        <taxon>Eurotiales</taxon>
        <taxon>Aspergillaceae</taxon>
        <taxon>Penicillium</taxon>
    </lineage>
</organism>